<gene>
    <name evidence="6" type="ORF">ACFQJ7_07970</name>
</gene>
<feature type="domain" description="Glycosyl transferase family 3" evidence="4">
    <location>
        <begin position="101"/>
        <end position="344"/>
    </location>
</feature>
<dbReference type="SUPFAM" id="SSF47648">
    <property type="entry name" value="Nucleoside phosphorylase/phosphoribosyltransferase N-terminal domain"/>
    <property type="match status" value="1"/>
</dbReference>
<evidence type="ECO:0000259" key="4">
    <source>
        <dbReference type="Pfam" id="PF00591"/>
    </source>
</evidence>
<evidence type="ECO:0000313" key="6">
    <source>
        <dbReference type="EMBL" id="MFC7125973.1"/>
    </source>
</evidence>
<reference evidence="6 7" key="1">
    <citation type="journal article" date="2014" name="Int. J. Syst. Evol. Microbiol.">
        <title>Complete genome sequence of Corynebacterium casei LMG S-19264T (=DSM 44701T), isolated from a smear-ripened cheese.</title>
        <authorList>
            <consortium name="US DOE Joint Genome Institute (JGI-PGF)"/>
            <person name="Walter F."/>
            <person name="Albersmeier A."/>
            <person name="Kalinowski J."/>
            <person name="Ruckert C."/>
        </authorList>
    </citation>
    <scope>NUCLEOTIDE SEQUENCE [LARGE SCALE GENOMIC DNA]</scope>
    <source>
        <strain evidence="6 7">CGMCC 4.7215</strain>
    </source>
</reference>
<dbReference type="EMBL" id="JBHSZQ010000011">
    <property type="protein sequence ID" value="MFC7125973.1"/>
    <property type="molecule type" value="Genomic_DNA"/>
</dbReference>
<dbReference type="InterPro" id="IPR000312">
    <property type="entry name" value="Glycosyl_Trfase_fam3"/>
</dbReference>
<dbReference type="AlphaFoldDB" id="A0ABD5XAI3"/>
<evidence type="ECO:0000256" key="3">
    <source>
        <dbReference type="ARBA" id="ARBA00022679"/>
    </source>
</evidence>
<proteinExistence type="predicted"/>
<comment type="caution">
    <text evidence="6">The sequence shown here is derived from an EMBL/GenBank/DDBJ whole genome shotgun (WGS) entry which is preliminary data.</text>
</comment>
<dbReference type="Gene3D" id="3.40.1030.10">
    <property type="entry name" value="Nucleoside phosphorylase/phosphoribosyltransferase catalytic domain"/>
    <property type="match status" value="1"/>
</dbReference>
<protein>
    <submittedName>
        <fullName evidence="6">Anthranilate phosphoribosyltransferase</fullName>
    </submittedName>
</protein>
<dbReference type="PANTHER" id="PTHR43285">
    <property type="entry name" value="ANTHRANILATE PHOSPHORIBOSYLTRANSFERASE"/>
    <property type="match status" value="1"/>
</dbReference>
<feature type="domain" description="Glycosyl transferase family 3 N-terminal" evidence="5">
    <location>
        <begin position="18"/>
        <end position="78"/>
    </location>
</feature>
<dbReference type="SUPFAM" id="SSF52418">
    <property type="entry name" value="Nucleoside phosphorylase/phosphoribosyltransferase catalytic domain"/>
    <property type="match status" value="1"/>
</dbReference>
<dbReference type="GO" id="GO:0008652">
    <property type="term" value="P:amino acid biosynthetic process"/>
    <property type="evidence" value="ECO:0007669"/>
    <property type="project" value="UniProtKB-KW"/>
</dbReference>
<accession>A0ABD5XAI3</accession>
<evidence type="ECO:0000256" key="2">
    <source>
        <dbReference type="ARBA" id="ARBA00022676"/>
    </source>
</evidence>
<organism evidence="6 7">
    <name type="scientific">Halovenus rubra</name>
    <dbReference type="NCBI Taxonomy" id="869890"/>
    <lineage>
        <taxon>Archaea</taxon>
        <taxon>Methanobacteriati</taxon>
        <taxon>Methanobacteriota</taxon>
        <taxon>Stenosarchaea group</taxon>
        <taxon>Halobacteria</taxon>
        <taxon>Halobacteriales</taxon>
        <taxon>Haloarculaceae</taxon>
        <taxon>Halovenus</taxon>
    </lineage>
</organism>
<dbReference type="InterPro" id="IPR017459">
    <property type="entry name" value="Glycosyl_Trfase_fam3_N_dom"/>
</dbReference>
<dbReference type="InterPro" id="IPR035902">
    <property type="entry name" value="Nuc_phospho_transferase"/>
</dbReference>
<dbReference type="InterPro" id="IPR036320">
    <property type="entry name" value="Glycosyl_Trfase_fam3_N_dom_sf"/>
</dbReference>
<dbReference type="Pfam" id="PF02885">
    <property type="entry name" value="Glycos_trans_3N"/>
    <property type="match status" value="1"/>
</dbReference>
<dbReference type="Proteomes" id="UP001596414">
    <property type="component" value="Unassembled WGS sequence"/>
</dbReference>
<keyword evidence="3" id="KW-0808">Transferase</keyword>
<dbReference type="Gene3D" id="1.20.970.10">
    <property type="entry name" value="Transferase, Pyrimidine Nucleoside Phosphorylase, Chain C"/>
    <property type="match status" value="1"/>
</dbReference>
<evidence type="ECO:0000259" key="5">
    <source>
        <dbReference type="Pfam" id="PF02885"/>
    </source>
</evidence>
<keyword evidence="1" id="KW-0028">Amino-acid biosynthesis</keyword>
<dbReference type="GO" id="GO:0016763">
    <property type="term" value="F:pentosyltransferase activity"/>
    <property type="evidence" value="ECO:0007669"/>
    <property type="project" value="UniProtKB-ARBA"/>
</dbReference>
<dbReference type="InterPro" id="IPR005940">
    <property type="entry name" value="Anthranilate_Pribosyl_Tfrase"/>
</dbReference>
<dbReference type="PANTHER" id="PTHR43285:SF2">
    <property type="entry name" value="ANTHRANILATE PHOSPHORIBOSYLTRANSFERASE"/>
    <property type="match status" value="1"/>
</dbReference>
<name>A0ABD5XAI3_9EURY</name>
<evidence type="ECO:0000256" key="1">
    <source>
        <dbReference type="ARBA" id="ARBA00022605"/>
    </source>
</evidence>
<evidence type="ECO:0000313" key="7">
    <source>
        <dbReference type="Proteomes" id="UP001596414"/>
    </source>
</evidence>
<dbReference type="Pfam" id="PF00591">
    <property type="entry name" value="Glycos_transf_3"/>
    <property type="match status" value="1"/>
</dbReference>
<dbReference type="RefSeq" id="WP_267638126.1">
    <property type="nucleotide sequence ID" value="NZ_JAODIY010000011.1"/>
</dbReference>
<keyword evidence="2 6" id="KW-0328">Glycosyltransferase</keyword>
<sequence>MTDETFGEWPLKRLLTERIGSGPRSAEDLTYDQAKEGFVRLLDGDPDPPTVSAFLLANRWKESTPAELAGFIDAIRDRSVDTVAPNVDPVDVGANYDGKAKTALLSVAAGLVTAAAGTPVVVHSGPRLPGKLGVTHRDVLQELGIRTDLSPAESARTTDEFGFGFYYQPRFNPGVDALRSLRKSVAVRTSINTVETLVNPAAATAHLGSFYHLTYAELTIEAVQRSETLSYDRILMFRGAEGNGDVRHGRVPLAELHPDADEIATSKFDPANLGFDFDRSDIEVDNVRSDSARATEAVLAGERTDSLADAVAVNAGIRIYAGGDVDSIAEGVEVAAATIDSGEAEDTLAALRGADYPRVNAQD</sequence>